<sequence>MRLLLPLLLCLLLGNCSCSRKPEPQAELATTAALPQAGARTDDQAALAKRQALDAQQQAHLLEAAGVLHAYLADLASGRLDQADAQWTGGKPAPVPDDAALRALGPRTMRINSDAPKPLDPDQYPSRSLEIPVHLQVADAQGRVQHWDGWYRLRRKIGNDGWTLSSASIRPQLD</sequence>
<reference evidence="1 2" key="1">
    <citation type="submission" date="2019-02" db="EMBL/GenBank/DDBJ databases">
        <title>WGS of Pseudoxanthomonas species novum from clinical isolates.</title>
        <authorList>
            <person name="Bernier A.-M."/>
            <person name="Bernard K."/>
            <person name="Vachon A."/>
        </authorList>
    </citation>
    <scope>NUCLEOTIDE SEQUENCE [LARGE SCALE GENOMIC DNA]</scope>
    <source>
        <strain evidence="1 2">NML130969</strain>
    </source>
</reference>
<comment type="caution">
    <text evidence="1">The sequence shown here is derived from an EMBL/GenBank/DDBJ whole genome shotgun (WGS) entry which is preliminary data.</text>
</comment>
<organism evidence="1 2">
    <name type="scientific">Pseudoxanthomonas winnipegensis</name>
    <dbReference type="NCBI Taxonomy" id="2480810"/>
    <lineage>
        <taxon>Bacteria</taxon>
        <taxon>Pseudomonadati</taxon>
        <taxon>Pseudomonadota</taxon>
        <taxon>Gammaproteobacteria</taxon>
        <taxon>Lysobacterales</taxon>
        <taxon>Lysobacteraceae</taxon>
        <taxon>Pseudoxanthomonas</taxon>
    </lineage>
</organism>
<dbReference type="EMBL" id="SHMG01000015">
    <property type="protein sequence ID" value="TAA36495.1"/>
    <property type="molecule type" value="Genomic_DNA"/>
</dbReference>
<dbReference type="AlphaFoldDB" id="A0A4Q8LYK2"/>
<dbReference type="OrthoDB" id="5988059at2"/>
<dbReference type="RefSeq" id="WP_130535876.1">
    <property type="nucleotide sequence ID" value="NZ_SHMG01000015.1"/>
</dbReference>
<evidence type="ECO:0000313" key="2">
    <source>
        <dbReference type="Proteomes" id="UP000294164"/>
    </source>
</evidence>
<evidence type="ECO:0008006" key="3">
    <source>
        <dbReference type="Google" id="ProtNLM"/>
    </source>
</evidence>
<evidence type="ECO:0000313" key="1">
    <source>
        <dbReference type="EMBL" id="TAA36495.1"/>
    </source>
</evidence>
<accession>A0A4Q8LYK2</accession>
<dbReference type="Proteomes" id="UP000294164">
    <property type="component" value="Unassembled WGS sequence"/>
</dbReference>
<name>A0A4Q8LYK2_9GAMM</name>
<proteinExistence type="predicted"/>
<protein>
    <recommendedName>
        <fullName evidence="3">Nuclear transport factor 2 family protein</fullName>
    </recommendedName>
</protein>
<gene>
    <name evidence="1" type="ORF">EA655_18750</name>
</gene>